<name>A0AAV7ZYZ8_9EUKA</name>
<dbReference type="AlphaFoldDB" id="A0AAV7ZYZ8"/>
<keyword evidence="1 4" id="KW-0479">Metal-binding</keyword>
<evidence type="ECO:0000256" key="3">
    <source>
        <dbReference type="ARBA" id="ARBA00022833"/>
    </source>
</evidence>
<evidence type="ECO:0000256" key="5">
    <source>
        <dbReference type="SAM" id="MobiDB-lite"/>
    </source>
</evidence>
<feature type="zinc finger region" description="C3H1-type" evidence="4">
    <location>
        <begin position="124"/>
        <end position="153"/>
    </location>
</feature>
<dbReference type="PROSITE" id="PS50103">
    <property type="entry name" value="ZF_C3H1"/>
    <property type="match status" value="1"/>
</dbReference>
<dbReference type="Proteomes" id="UP001146793">
    <property type="component" value="Unassembled WGS sequence"/>
</dbReference>
<keyword evidence="3 4" id="KW-0862">Zinc</keyword>
<gene>
    <name evidence="7" type="ORF">M0812_11030</name>
</gene>
<comment type="caution">
    <text evidence="7">The sequence shown here is derived from an EMBL/GenBank/DDBJ whole genome shotgun (WGS) entry which is preliminary data.</text>
</comment>
<feature type="domain" description="C3H1-type" evidence="6">
    <location>
        <begin position="124"/>
        <end position="153"/>
    </location>
</feature>
<proteinExistence type="predicted"/>
<evidence type="ECO:0000313" key="8">
    <source>
        <dbReference type="Proteomes" id="UP001146793"/>
    </source>
</evidence>
<evidence type="ECO:0000313" key="7">
    <source>
        <dbReference type="EMBL" id="KAJ3445165.1"/>
    </source>
</evidence>
<evidence type="ECO:0000256" key="4">
    <source>
        <dbReference type="PROSITE-ProRule" id="PRU00723"/>
    </source>
</evidence>
<accession>A0AAV7ZYZ8</accession>
<keyword evidence="2 4" id="KW-0863">Zinc-finger</keyword>
<dbReference type="GO" id="GO:0008270">
    <property type="term" value="F:zinc ion binding"/>
    <property type="evidence" value="ECO:0007669"/>
    <property type="project" value="UniProtKB-KW"/>
</dbReference>
<sequence length="197" mass="23574">MNYQQNILLEQQPSLYFYNQDNFSPLRNPNHLQMSSQMVPQSYESGRISPTHHTHNYNYNLNYNDNYNENYNENYNHHHHHHHHNHNHNHTYNQPKSPKHNHNRPKSPKNNNKTNSPQPTKNLKFKTEVCRNFFGEECMCEFGSRCNFIHNRENPESIALGSIHALKLMGMYHHFSNRKKTSTKKKRLPIFKQLGNN</sequence>
<organism evidence="7 8">
    <name type="scientific">Anaeramoeba flamelloides</name>
    <dbReference type="NCBI Taxonomy" id="1746091"/>
    <lineage>
        <taxon>Eukaryota</taxon>
        <taxon>Metamonada</taxon>
        <taxon>Anaeramoebidae</taxon>
        <taxon>Anaeramoeba</taxon>
    </lineage>
</organism>
<dbReference type="InterPro" id="IPR000571">
    <property type="entry name" value="Znf_CCCH"/>
</dbReference>
<feature type="compositionally biased region" description="Low complexity" evidence="5">
    <location>
        <begin position="108"/>
        <end position="121"/>
    </location>
</feature>
<dbReference type="SUPFAM" id="SSF90229">
    <property type="entry name" value="CCCH zinc finger"/>
    <property type="match status" value="1"/>
</dbReference>
<feature type="compositionally biased region" description="Basic residues" evidence="5">
    <location>
        <begin position="77"/>
        <end position="89"/>
    </location>
</feature>
<evidence type="ECO:0000259" key="6">
    <source>
        <dbReference type="PROSITE" id="PS50103"/>
    </source>
</evidence>
<feature type="region of interest" description="Disordered" evidence="5">
    <location>
        <begin position="68"/>
        <end position="121"/>
    </location>
</feature>
<evidence type="ECO:0000256" key="2">
    <source>
        <dbReference type="ARBA" id="ARBA00022771"/>
    </source>
</evidence>
<reference evidence="7" key="1">
    <citation type="submission" date="2022-08" db="EMBL/GenBank/DDBJ databases">
        <title>Novel sulphate-reducing endosymbionts in the free-living metamonad Anaeramoeba.</title>
        <authorList>
            <person name="Jerlstrom-Hultqvist J."/>
            <person name="Cepicka I."/>
            <person name="Gallot-Lavallee L."/>
            <person name="Salas-Leiva D."/>
            <person name="Curtis B.A."/>
            <person name="Zahonova K."/>
            <person name="Pipaliya S."/>
            <person name="Dacks J."/>
            <person name="Roger A.J."/>
        </authorList>
    </citation>
    <scope>NUCLEOTIDE SEQUENCE</scope>
    <source>
        <strain evidence="7">Busselton2</strain>
    </source>
</reference>
<dbReference type="Gene3D" id="4.10.1000.10">
    <property type="entry name" value="Zinc finger, CCCH-type"/>
    <property type="match status" value="1"/>
</dbReference>
<protein>
    <submittedName>
        <fullName evidence="7">mRNA decay activator protein zfp36</fullName>
    </submittedName>
</protein>
<feature type="compositionally biased region" description="Basic residues" evidence="5">
    <location>
        <begin position="97"/>
        <end position="107"/>
    </location>
</feature>
<dbReference type="EMBL" id="JANTQA010000023">
    <property type="protein sequence ID" value="KAJ3445165.1"/>
    <property type="molecule type" value="Genomic_DNA"/>
</dbReference>
<evidence type="ECO:0000256" key="1">
    <source>
        <dbReference type="ARBA" id="ARBA00022723"/>
    </source>
</evidence>
<dbReference type="InterPro" id="IPR036855">
    <property type="entry name" value="Znf_CCCH_sf"/>
</dbReference>